<dbReference type="GeneID" id="93976108"/>
<gene>
    <name evidence="1" type="ORF">HDA42_004823</name>
</gene>
<dbReference type="EMBL" id="JACJIJ010000002">
    <property type="protein sequence ID" value="MBA9055645.1"/>
    <property type="molecule type" value="Genomic_DNA"/>
</dbReference>
<proteinExistence type="predicted"/>
<evidence type="ECO:0000313" key="2">
    <source>
        <dbReference type="Proteomes" id="UP000577386"/>
    </source>
</evidence>
<dbReference type="RefSeq" id="WP_158101304.1">
    <property type="nucleotide sequence ID" value="NZ_BAAAHW010000013.1"/>
</dbReference>
<evidence type="ECO:0000313" key="1">
    <source>
        <dbReference type="EMBL" id="MBA9055645.1"/>
    </source>
</evidence>
<comment type="caution">
    <text evidence="1">The sequence shown here is derived from an EMBL/GenBank/DDBJ whole genome shotgun (WGS) entry which is preliminary data.</text>
</comment>
<dbReference type="AlphaFoldDB" id="A0A7W3NS28"/>
<protein>
    <submittedName>
        <fullName evidence="1">Uncharacterized protein</fullName>
    </submittedName>
</protein>
<organism evidence="1 2">
    <name type="scientific">Streptomyces murinus</name>
    <dbReference type="NCBI Taxonomy" id="33900"/>
    <lineage>
        <taxon>Bacteria</taxon>
        <taxon>Bacillati</taxon>
        <taxon>Actinomycetota</taxon>
        <taxon>Actinomycetes</taxon>
        <taxon>Kitasatosporales</taxon>
        <taxon>Streptomycetaceae</taxon>
        <taxon>Streptomyces</taxon>
    </lineage>
</organism>
<reference evidence="1 2" key="1">
    <citation type="submission" date="2020-08" db="EMBL/GenBank/DDBJ databases">
        <title>Sequencing the genomes of 1000 actinobacteria strains.</title>
        <authorList>
            <person name="Klenk H.-P."/>
        </authorList>
    </citation>
    <scope>NUCLEOTIDE SEQUENCE [LARGE SCALE GENOMIC DNA]</scope>
    <source>
        <strain evidence="1 2">DSM 41827</strain>
    </source>
</reference>
<accession>A0A7W3NS28</accession>
<keyword evidence="2" id="KW-1185">Reference proteome</keyword>
<dbReference type="Proteomes" id="UP000577386">
    <property type="component" value="Unassembled WGS sequence"/>
</dbReference>
<name>A0A7W3NS28_STRMR</name>
<sequence length="46" mass="4909">MGEITNNELLRVDAIVESLEGLDATEYGTEALSAPQAASSDVPNWM</sequence>